<evidence type="ECO:0000313" key="2">
    <source>
        <dbReference type="EnsemblMetazoa" id="GPAI020914-PA"/>
    </source>
</evidence>
<dbReference type="AlphaFoldDB" id="A0A1A9ZPF1"/>
<feature type="transmembrane region" description="Helical" evidence="1">
    <location>
        <begin position="12"/>
        <end position="33"/>
    </location>
</feature>
<reference evidence="3" key="1">
    <citation type="submission" date="2014-03" db="EMBL/GenBank/DDBJ databases">
        <authorList>
            <person name="Aksoy S."/>
            <person name="Warren W."/>
            <person name="Wilson R.K."/>
        </authorList>
    </citation>
    <scope>NUCLEOTIDE SEQUENCE [LARGE SCALE GENOMIC DNA]</scope>
    <source>
        <strain evidence="3">IAEA</strain>
    </source>
</reference>
<dbReference type="Proteomes" id="UP000092445">
    <property type="component" value="Unassembled WGS sequence"/>
</dbReference>
<evidence type="ECO:0000256" key="1">
    <source>
        <dbReference type="SAM" id="Phobius"/>
    </source>
</evidence>
<feature type="transmembrane region" description="Helical" evidence="1">
    <location>
        <begin position="39"/>
        <end position="59"/>
    </location>
</feature>
<keyword evidence="3" id="KW-1185">Reference proteome</keyword>
<keyword evidence="1" id="KW-0812">Transmembrane</keyword>
<keyword evidence="1" id="KW-0472">Membrane</keyword>
<dbReference type="EnsemblMetazoa" id="GPAI020914-RA">
    <property type="protein sequence ID" value="GPAI020914-PA"/>
    <property type="gene ID" value="GPAI020914"/>
</dbReference>
<dbReference type="VEuPathDB" id="VectorBase:GPAI020914"/>
<evidence type="ECO:0000313" key="3">
    <source>
        <dbReference type="Proteomes" id="UP000092445"/>
    </source>
</evidence>
<protein>
    <submittedName>
        <fullName evidence="2">Uncharacterized protein</fullName>
    </submittedName>
</protein>
<name>A0A1A9ZPF1_GLOPL</name>
<proteinExistence type="predicted"/>
<accession>A0A1A9ZPF1</accession>
<sequence>MKSVDFDCTIWANVSMLSAVMLFWHSAAALTIMVCDVDVVVVVCFFFSVLLFYIITVLFEKAICPYYILLRLSSDWSEQKISSRLCIRTYVLQVRSFVFLALASFDRHTQHDICYRLKGILMFS</sequence>
<keyword evidence="1" id="KW-1133">Transmembrane helix</keyword>
<reference evidence="2" key="2">
    <citation type="submission" date="2020-05" db="UniProtKB">
        <authorList>
            <consortium name="EnsemblMetazoa"/>
        </authorList>
    </citation>
    <scope>IDENTIFICATION</scope>
    <source>
        <strain evidence="2">IAEA</strain>
    </source>
</reference>
<organism evidence="2 3">
    <name type="scientific">Glossina pallidipes</name>
    <name type="common">Tsetse fly</name>
    <dbReference type="NCBI Taxonomy" id="7398"/>
    <lineage>
        <taxon>Eukaryota</taxon>
        <taxon>Metazoa</taxon>
        <taxon>Ecdysozoa</taxon>
        <taxon>Arthropoda</taxon>
        <taxon>Hexapoda</taxon>
        <taxon>Insecta</taxon>
        <taxon>Pterygota</taxon>
        <taxon>Neoptera</taxon>
        <taxon>Endopterygota</taxon>
        <taxon>Diptera</taxon>
        <taxon>Brachycera</taxon>
        <taxon>Muscomorpha</taxon>
        <taxon>Hippoboscoidea</taxon>
        <taxon>Glossinidae</taxon>
        <taxon>Glossina</taxon>
    </lineage>
</organism>